<dbReference type="RefSeq" id="WP_236343344.1">
    <property type="nucleotide sequence ID" value="NZ_CAKMMF010000015.1"/>
</dbReference>
<evidence type="ECO:0000313" key="1">
    <source>
        <dbReference type="EMBL" id="CAH1209099.1"/>
    </source>
</evidence>
<protein>
    <submittedName>
        <fullName evidence="1">Uncharacterized protein</fullName>
    </submittedName>
</protein>
<sequence>MVQKRGLHGNREGAAGAQGTITTIGNAATTAIKVQRMAKNHCMGFGDSVHLADFSRNLSIYWLIIQFVVVYAES</sequence>
<organism evidence="1 2">
    <name type="scientific">Paenibacillus plantiphilus</name>
    <dbReference type="NCBI Taxonomy" id="2905650"/>
    <lineage>
        <taxon>Bacteria</taxon>
        <taxon>Bacillati</taxon>
        <taxon>Bacillota</taxon>
        <taxon>Bacilli</taxon>
        <taxon>Bacillales</taxon>
        <taxon>Paenibacillaceae</taxon>
        <taxon>Paenibacillus</taxon>
    </lineage>
</organism>
<comment type="caution">
    <text evidence="1">The sequence shown here is derived from an EMBL/GenBank/DDBJ whole genome shotgun (WGS) entry which is preliminary data.</text>
</comment>
<dbReference type="Proteomes" id="UP000838686">
    <property type="component" value="Unassembled WGS sequence"/>
</dbReference>
<reference evidence="1" key="1">
    <citation type="submission" date="2022-01" db="EMBL/GenBank/DDBJ databases">
        <authorList>
            <person name="Criscuolo A."/>
        </authorList>
    </citation>
    <scope>NUCLEOTIDE SEQUENCE</scope>
    <source>
        <strain evidence="1">CIP111893</strain>
    </source>
</reference>
<accession>A0ABM9CD68</accession>
<evidence type="ECO:0000313" key="2">
    <source>
        <dbReference type="Proteomes" id="UP000838686"/>
    </source>
</evidence>
<dbReference type="EMBL" id="CAKMMF010000015">
    <property type="protein sequence ID" value="CAH1209099.1"/>
    <property type="molecule type" value="Genomic_DNA"/>
</dbReference>
<keyword evidence="2" id="KW-1185">Reference proteome</keyword>
<name>A0ABM9CD68_9BACL</name>
<proteinExistence type="predicted"/>
<gene>
    <name evidence="1" type="ORF">PAECIP111893_02980</name>
</gene>